<dbReference type="EMBL" id="KV921926">
    <property type="protein sequence ID" value="ORE06265.1"/>
    <property type="molecule type" value="Genomic_DNA"/>
</dbReference>
<proteinExistence type="predicted"/>
<dbReference type="Proteomes" id="UP000242414">
    <property type="component" value="Unassembled WGS sequence"/>
</dbReference>
<feature type="region of interest" description="Disordered" evidence="1">
    <location>
        <begin position="1"/>
        <end position="72"/>
    </location>
</feature>
<dbReference type="CDD" id="cd17716">
    <property type="entry name" value="BRCT_microcephalin_rpt1"/>
    <property type="match status" value="1"/>
</dbReference>
<feature type="compositionally biased region" description="Polar residues" evidence="1">
    <location>
        <begin position="11"/>
        <end position="34"/>
    </location>
</feature>
<dbReference type="OrthoDB" id="2384350at2759"/>
<dbReference type="InterPro" id="IPR001357">
    <property type="entry name" value="BRCT_dom"/>
</dbReference>
<evidence type="ECO:0000313" key="3">
    <source>
        <dbReference type="EMBL" id="ORE06265.1"/>
    </source>
</evidence>
<feature type="compositionally biased region" description="Low complexity" evidence="1">
    <location>
        <begin position="35"/>
        <end position="65"/>
    </location>
</feature>
<reference evidence="3" key="1">
    <citation type="journal article" date="2016" name="Proc. Natl. Acad. Sci. U.S.A.">
        <title>Lipid metabolic changes in an early divergent fungus govern the establishment of a mutualistic symbiosis with endobacteria.</title>
        <authorList>
            <person name="Lastovetsky O.A."/>
            <person name="Gaspar M.L."/>
            <person name="Mondo S.J."/>
            <person name="LaButti K.M."/>
            <person name="Sandor L."/>
            <person name="Grigoriev I.V."/>
            <person name="Henry S.A."/>
            <person name="Pawlowska T.E."/>
        </authorList>
    </citation>
    <scope>NUCLEOTIDE SEQUENCE [LARGE SCALE GENOMIC DNA]</scope>
    <source>
        <strain evidence="3">ATCC 52814</strain>
    </source>
</reference>
<evidence type="ECO:0000259" key="2">
    <source>
        <dbReference type="PROSITE" id="PS50172"/>
    </source>
</evidence>
<accession>A0A1X0R2L6</accession>
<dbReference type="Gene3D" id="3.40.50.10190">
    <property type="entry name" value="BRCT domain"/>
    <property type="match status" value="3"/>
</dbReference>
<dbReference type="GO" id="GO:0000278">
    <property type="term" value="P:mitotic cell cycle"/>
    <property type="evidence" value="ECO:0007669"/>
    <property type="project" value="TreeGrafter"/>
</dbReference>
<dbReference type="SUPFAM" id="SSF52113">
    <property type="entry name" value="BRCT domain"/>
    <property type="match status" value="3"/>
</dbReference>
<gene>
    <name evidence="3" type="ORF">BCV72DRAFT_305653</name>
</gene>
<dbReference type="PROSITE" id="PS50172">
    <property type="entry name" value="BRCT"/>
    <property type="match status" value="3"/>
</dbReference>
<dbReference type="Pfam" id="PF00533">
    <property type="entry name" value="BRCT"/>
    <property type="match status" value="1"/>
</dbReference>
<feature type="domain" description="BRCT" evidence="2">
    <location>
        <begin position="421"/>
        <end position="476"/>
    </location>
</feature>
<dbReference type="InterPro" id="IPR022047">
    <property type="entry name" value="Microcephalin-like"/>
</dbReference>
<dbReference type="InterPro" id="IPR036420">
    <property type="entry name" value="BRCT_dom_sf"/>
</dbReference>
<feature type="region of interest" description="Disordered" evidence="1">
    <location>
        <begin position="176"/>
        <end position="210"/>
    </location>
</feature>
<organism evidence="3">
    <name type="scientific">Rhizopus microsporus var. microsporus</name>
    <dbReference type="NCBI Taxonomy" id="86635"/>
    <lineage>
        <taxon>Eukaryota</taxon>
        <taxon>Fungi</taxon>
        <taxon>Fungi incertae sedis</taxon>
        <taxon>Mucoromycota</taxon>
        <taxon>Mucoromycotina</taxon>
        <taxon>Mucoromycetes</taxon>
        <taxon>Mucorales</taxon>
        <taxon>Mucorineae</taxon>
        <taxon>Rhizopodaceae</taxon>
        <taxon>Rhizopus</taxon>
    </lineage>
</organism>
<dbReference type="CDD" id="cd17751">
    <property type="entry name" value="BRCT_microcephalin_rpt3"/>
    <property type="match status" value="1"/>
</dbReference>
<sequence length="636" mass="72109">MAPLPLRPRSSRINTENRTQTTLSKFLTRASSKLQAQQNARQQQQQQQQLPQQQQQQQQQQQPKKSIIDSKSKIPENKILEGVVACLDVRTEDGDDVSQNFERALQSMGAKTRRTFSDSCTHLIFKNGSPATLKKALNKNVFIINLLWISRCKKEGRRLSEKEFIIERPQGLVLASKKRRKSMEPSKVRALGSNDHLEPSTSSSSDASINDDLYESNQRLAEVRRKTIGIPSWKRQRMEDTGLVKRYTESFDNEESEDDIKRTTRLSLPISVEKMATKHLMPSANKSVPVAPSPEMKEHIKARFSFGKKVEDDTDTSKDLLPFVPLAANSTAMSTSGSTVTPIRRKRRLTGNTLPRQDNIPSSSASVVSTSTWNTSSESLPISIPKQRNVSRKPNIVFTSLTSDMRQKCKEAIESLGIYDIVAEVDERTTHVIVGTPRRTKTVAFGLLKGLWLLSPDWLLKSKEKGKYEPEGDYELLEWYPRANIARKGLSFMPSTTSIKVVSTVSGNELVEQLIKMAGGQVVNNIEDAHIIISNKPVNTKKIVVRENWIYESIEQWKWAAAVYANRRHSMSSAEKDENTPYALARRRSSNTPIDHTWDPRMQPEHVWRRNYGVSFGHNSNPKFPLTNKDIQQTSK</sequence>
<dbReference type="PANTHER" id="PTHR14625:SF3">
    <property type="entry name" value="MICROCEPHALIN"/>
    <property type="match status" value="1"/>
</dbReference>
<evidence type="ECO:0000256" key="1">
    <source>
        <dbReference type="SAM" id="MobiDB-lite"/>
    </source>
</evidence>
<feature type="domain" description="BRCT" evidence="2">
    <location>
        <begin position="75"/>
        <end position="166"/>
    </location>
</feature>
<dbReference type="VEuPathDB" id="FungiDB:BCV72DRAFT_305653"/>
<protein>
    <recommendedName>
        <fullName evidence="2">BRCT domain-containing protein</fullName>
    </recommendedName>
</protein>
<name>A0A1X0R2L6_RHIZD</name>
<feature type="domain" description="BRCT" evidence="2">
    <location>
        <begin position="511"/>
        <end position="556"/>
    </location>
</feature>
<feature type="region of interest" description="Disordered" evidence="1">
    <location>
        <begin position="572"/>
        <end position="598"/>
    </location>
</feature>
<dbReference type="AlphaFoldDB" id="A0A1X0R2L6"/>
<dbReference type="CDD" id="cd17736">
    <property type="entry name" value="BRCT_microcephalin_rpt2"/>
    <property type="match status" value="1"/>
</dbReference>
<dbReference type="SMART" id="SM00292">
    <property type="entry name" value="BRCT"/>
    <property type="match status" value="3"/>
</dbReference>
<dbReference type="PANTHER" id="PTHR14625">
    <property type="entry name" value="MICROCEPHALIN"/>
    <property type="match status" value="1"/>
</dbReference>
<dbReference type="Pfam" id="PF12738">
    <property type="entry name" value="PTCB-BRCT"/>
    <property type="match status" value="1"/>
</dbReference>